<sequence>LPKEEELLLFSLYNMNFCNFGNRSGLMKIQIKEIKNHLEENTLIKKIVDVMRYNR</sequence>
<comment type="caution">
    <text evidence="1">The sequence shown here is derived from an EMBL/GenBank/DDBJ whole genome shotgun (WGS) entry which is preliminary data.</text>
</comment>
<gene>
    <name evidence="1" type="ORF">S01H4_60686</name>
</gene>
<proteinExistence type="predicted"/>
<name>X1EAY0_9ZZZZ</name>
<dbReference type="EMBL" id="BART01035839">
    <property type="protein sequence ID" value="GAH05828.1"/>
    <property type="molecule type" value="Genomic_DNA"/>
</dbReference>
<reference evidence="1" key="1">
    <citation type="journal article" date="2014" name="Front. Microbiol.">
        <title>High frequency of phylogenetically diverse reductive dehalogenase-homologous genes in deep subseafloor sedimentary metagenomes.</title>
        <authorList>
            <person name="Kawai M."/>
            <person name="Futagami T."/>
            <person name="Toyoda A."/>
            <person name="Takaki Y."/>
            <person name="Nishi S."/>
            <person name="Hori S."/>
            <person name="Arai W."/>
            <person name="Tsubouchi T."/>
            <person name="Morono Y."/>
            <person name="Uchiyama I."/>
            <person name="Ito T."/>
            <person name="Fujiyama A."/>
            <person name="Inagaki F."/>
            <person name="Takami H."/>
        </authorList>
    </citation>
    <scope>NUCLEOTIDE SEQUENCE</scope>
    <source>
        <strain evidence="1">Expedition CK06-06</strain>
    </source>
</reference>
<evidence type="ECO:0000313" key="1">
    <source>
        <dbReference type="EMBL" id="GAH05828.1"/>
    </source>
</evidence>
<dbReference type="AlphaFoldDB" id="X1EAY0"/>
<protein>
    <submittedName>
        <fullName evidence="1">Uncharacterized protein</fullName>
    </submittedName>
</protein>
<accession>X1EAY0</accession>
<feature type="non-terminal residue" evidence="1">
    <location>
        <position position="1"/>
    </location>
</feature>
<organism evidence="1">
    <name type="scientific">marine sediment metagenome</name>
    <dbReference type="NCBI Taxonomy" id="412755"/>
    <lineage>
        <taxon>unclassified sequences</taxon>
        <taxon>metagenomes</taxon>
        <taxon>ecological metagenomes</taxon>
    </lineage>
</organism>